<feature type="domain" description="Peptidase M14" evidence="11">
    <location>
        <begin position="1"/>
        <end position="217"/>
    </location>
</feature>
<evidence type="ECO:0000259" key="11">
    <source>
        <dbReference type="PROSITE" id="PS52035"/>
    </source>
</evidence>
<evidence type="ECO:0000313" key="12">
    <source>
        <dbReference type="EMBL" id="KAK3085719.1"/>
    </source>
</evidence>
<dbReference type="EMBL" id="VSWD01000012">
    <property type="protein sequence ID" value="KAK3085719.1"/>
    <property type="molecule type" value="Genomic_DNA"/>
</dbReference>
<evidence type="ECO:0000256" key="8">
    <source>
        <dbReference type="ARBA" id="ARBA00022833"/>
    </source>
</evidence>
<evidence type="ECO:0000256" key="1">
    <source>
        <dbReference type="ARBA" id="ARBA00001947"/>
    </source>
</evidence>
<reference evidence="12" key="1">
    <citation type="submission" date="2019-08" db="EMBL/GenBank/DDBJ databases">
        <title>The improved chromosome-level genome for the pearl oyster Pinctada fucata martensii using PacBio sequencing and Hi-C.</title>
        <authorList>
            <person name="Zheng Z."/>
        </authorList>
    </citation>
    <scope>NUCLEOTIDE SEQUENCE</scope>
    <source>
        <strain evidence="12">ZZ-2019</strain>
        <tissue evidence="12">Adductor muscle</tissue>
    </source>
</reference>
<dbReference type="Gene3D" id="3.40.630.10">
    <property type="entry name" value="Zn peptidases"/>
    <property type="match status" value="1"/>
</dbReference>
<evidence type="ECO:0000256" key="3">
    <source>
        <dbReference type="ARBA" id="ARBA00022645"/>
    </source>
</evidence>
<keyword evidence="5" id="KW-0479">Metal-binding</keyword>
<keyword evidence="8" id="KW-0862">Zinc</keyword>
<dbReference type="GO" id="GO:0004181">
    <property type="term" value="F:metallocarboxypeptidase activity"/>
    <property type="evidence" value="ECO:0007669"/>
    <property type="project" value="InterPro"/>
</dbReference>
<dbReference type="PROSITE" id="PS52035">
    <property type="entry name" value="PEPTIDASE_M14"/>
    <property type="match status" value="1"/>
</dbReference>
<evidence type="ECO:0000313" key="13">
    <source>
        <dbReference type="Proteomes" id="UP001186944"/>
    </source>
</evidence>
<name>A0AA88XQR4_PINIB</name>
<comment type="caution">
    <text evidence="12">The sequence shown here is derived from an EMBL/GenBank/DDBJ whole genome shotgun (WGS) entry which is preliminary data.</text>
</comment>
<sequence length="224" mass="24050">MRNTVRALPAVRAHVCNHPRSPTDIQRGQVVGALSSLKRFGQGPSWSPVVTVSQSASLKDALVQDSTGGSTNPCSTVFSGTGAFSEPESQALRDIIEQHKENTIAYITVHSYGQYWLYPWGYTSDLPDDVAHLDQAARAAVSALTATYGTDYIIGSSTNALYAAAGGSDDWAKGGAGVKYSYTLELRDKGSFILPVSQIEPTLKETWNGLIALCNEILHIEATK</sequence>
<keyword evidence="4" id="KW-0645">Protease</keyword>
<evidence type="ECO:0000256" key="6">
    <source>
        <dbReference type="ARBA" id="ARBA00022729"/>
    </source>
</evidence>
<evidence type="ECO:0000256" key="7">
    <source>
        <dbReference type="ARBA" id="ARBA00022801"/>
    </source>
</evidence>
<protein>
    <recommendedName>
        <fullName evidence="11">Peptidase M14 domain-containing protein</fullName>
    </recommendedName>
</protein>
<dbReference type="Pfam" id="PF00246">
    <property type="entry name" value="Peptidase_M14"/>
    <property type="match status" value="1"/>
</dbReference>
<comment type="cofactor">
    <cofactor evidence="1">
        <name>Zn(2+)</name>
        <dbReference type="ChEBI" id="CHEBI:29105"/>
    </cofactor>
</comment>
<organism evidence="12 13">
    <name type="scientific">Pinctada imbricata</name>
    <name type="common">Atlantic pearl-oyster</name>
    <name type="synonym">Pinctada martensii</name>
    <dbReference type="NCBI Taxonomy" id="66713"/>
    <lineage>
        <taxon>Eukaryota</taxon>
        <taxon>Metazoa</taxon>
        <taxon>Spiralia</taxon>
        <taxon>Lophotrochozoa</taxon>
        <taxon>Mollusca</taxon>
        <taxon>Bivalvia</taxon>
        <taxon>Autobranchia</taxon>
        <taxon>Pteriomorphia</taxon>
        <taxon>Pterioida</taxon>
        <taxon>Pterioidea</taxon>
        <taxon>Pteriidae</taxon>
        <taxon>Pinctada</taxon>
    </lineage>
</organism>
<keyword evidence="9" id="KW-0482">Metalloprotease</keyword>
<dbReference type="FunFam" id="3.40.630.10:FF:000084">
    <property type="entry name" value="Carboxypeptidase B2"/>
    <property type="match status" value="1"/>
</dbReference>
<proteinExistence type="inferred from homology"/>
<evidence type="ECO:0000256" key="10">
    <source>
        <dbReference type="PROSITE-ProRule" id="PRU01379"/>
    </source>
</evidence>
<dbReference type="GO" id="GO:0008270">
    <property type="term" value="F:zinc ion binding"/>
    <property type="evidence" value="ECO:0007669"/>
    <property type="project" value="InterPro"/>
</dbReference>
<evidence type="ECO:0000256" key="4">
    <source>
        <dbReference type="ARBA" id="ARBA00022670"/>
    </source>
</evidence>
<accession>A0AA88XQR4</accession>
<dbReference type="InterPro" id="IPR000834">
    <property type="entry name" value="Peptidase_M14"/>
</dbReference>
<keyword evidence="6" id="KW-0732">Signal</keyword>
<dbReference type="SMART" id="SM00631">
    <property type="entry name" value="Zn_pept"/>
    <property type="match status" value="1"/>
</dbReference>
<keyword evidence="7" id="KW-0378">Hydrolase</keyword>
<evidence type="ECO:0000256" key="5">
    <source>
        <dbReference type="ARBA" id="ARBA00022723"/>
    </source>
</evidence>
<evidence type="ECO:0000256" key="9">
    <source>
        <dbReference type="ARBA" id="ARBA00023049"/>
    </source>
</evidence>
<feature type="active site" description="Proton donor/acceptor" evidence="10">
    <location>
        <position position="185"/>
    </location>
</feature>
<keyword evidence="3" id="KW-0121">Carboxypeptidase</keyword>
<dbReference type="GO" id="GO:0006508">
    <property type="term" value="P:proteolysis"/>
    <property type="evidence" value="ECO:0007669"/>
    <property type="project" value="UniProtKB-KW"/>
</dbReference>
<dbReference type="PANTHER" id="PTHR11705">
    <property type="entry name" value="PROTEASE FAMILY M14 CARBOXYPEPTIDASE A,B"/>
    <property type="match status" value="1"/>
</dbReference>
<dbReference type="SUPFAM" id="SSF53187">
    <property type="entry name" value="Zn-dependent exopeptidases"/>
    <property type="match status" value="1"/>
</dbReference>
<comment type="similarity">
    <text evidence="2 10">Belongs to the peptidase M14 family.</text>
</comment>
<dbReference type="AlphaFoldDB" id="A0AA88XQR4"/>
<dbReference type="Proteomes" id="UP001186944">
    <property type="component" value="Unassembled WGS sequence"/>
</dbReference>
<dbReference type="GO" id="GO:0005615">
    <property type="term" value="C:extracellular space"/>
    <property type="evidence" value="ECO:0007669"/>
    <property type="project" value="TreeGrafter"/>
</dbReference>
<keyword evidence="13" id="KW-1185">Reference proteome</keyword>
<dbReference type="PANTHER" id="PTHR11705:SF91">
    <property type="entry name" value="FI01817P-RELATED"/>
    <property type="match status" value="1"/>
</dbReference>
<gene>
    <name evidence="12" type="ORF">FSP39_007772</name>
</gene>
<evidence type="ECO:0000256" key="2">
    <source>
        <dbReference type="ARBA" id="ARBA00005988"/>
    </source>
</evidence>